<organism evidence="1 2">
    <name type="scientific">Dendrobium chrysotoxum</name>
    <name type="common">Orchid</name>
    <dbReference type="NCBI Taxonomy" id="161865"/>
    <lineage>
        <taxon>Eukaryota</taxon>
        <taxon>Viridiplantae</taxon>
        <taxon>Streptophyta</taxon>
        <taxon>Embryophyta</taxon>
        <taxon>Tracheophyta</taxon>
        <taxon>Spermatophyta</taxon>
        <taxon>Magnoliopsida</taxon>
        <taxon>Liliopsida</taxon>
        <taxon>Asparagales</taxon>
        <taxon>Orchidaceae</taxon>
        <taxon>Epidendroideae</taxon>
        <taxon>Malaxideae</taxon>
        <taxon>Dendrobiinae</taxon>
        <taxon>Dendrobium</taxon>
    </lineage>
</organism>
<comment type="caution">
    <text evidence="1">The sequence shown here is derived from an EMBL/GenBank/DDBJ whole genome shotgun (WGS) entry which is preliminary data.</text>
</comment>
<dbReference type="EMBL" id="JAGFBR010000014">
    <property type="protein sequence ID" value="KAH0455743.1"/>
    <property type="molecule type" value="Genomic_DNA"/>
</dbReference>
<dbReference type="Proteomes" id="UP000775213">
    <property type="component" value="Unassembled WGS sequence"/>
</dbReference>
<sequence>MEATTLMTMIPPKTLSIVGSVWFSNNTFFGTSGYDDTIELDRRDLTYVMSLLKTFWLLVKSVTNIKEEKAPRRIIDLGLFMGCVSSSISFLLDSCYTLRGYKKRNEGLAMLSSGMRMKFHTNPNTKPKAKRLGTSIGLIFWDNGDSKNMLDDPCILVQGVDSRSYDIIPCGNHRNLIELSKEGSQDQLQLKPAQDRVSLFMDDRDIILDDQEILRSSSISCPDDLSCLLDEIPRLH</sequence>
<gene>
    <name evidence="1" type="ORF">IEQ34_015775</name>
</gene>
<protein>
    <submittedName>
        <fullName evidence="1">Uncharacterized protein</fullName>
    </submittedName>
</protein>
<reference evidence="1 2" key="1">
    <citation type="journal article" date="2021" name="Hortic Res">
        <title>Chromosome-scale assembly of the Dendrobium chrysotoxum genome enhances the understanding of orchid evolution.</title>
        <authorList>
            <person name="Zhang Y."/>
            <person name="Zhang G.Q."/>
            <person name="Zhang D."/>
            <person name="Liu X.D."/>
            <person name="Xu X.Y."/>
            <person name="Sun W.H."/>
            <person name="Yu X."/>
            <person name="Zhu X."/>
            <person name="Wang Z.W."/>
            <person name="Zhao X."/>
            <person name="Zhong W.Y."/>
            <person name="Chen H."/>
            <person name="Yin W.L."/>
            <person name="Huang T."/>
            <person name="Niu S.C."/>
            <person name="Liu Z.J."/>
        </authorList>
    </citation>
    <scope>NUCLEOTIDE SEQUENCE [LARGE SCALE GENOMIC DNA]</scope>
    <source>
        <strain evidence="1">Lindl</strain>
    </source>
</reference>
<evidence type="ECO:0000313" key="1">
    <source>
        <dbReference type="EMBL" id="KAH0455743.1"/>
    </source>
</evidence>
<evidence type="ECO:0000313" key="2">
    <source>
        <dbReference type="Proteomes" id="UP000775213"/>
    </source>
</evidence>
<dbReference type="AlphaFoldDB" id="A0AAV7GJ60"/>
<accession>A0AAV7GJ60</accession>
<proteinExistence type="predicted"/>
<name>A0AAV7GJ60_DENCH</name>
<keyword evidence="2" id="KW-1185">Reference proteome</keyword>